<feature type="binding site" evidence="5">
    <location>
        <position position="76"/>
    </location>
    <ligand>
        <name>Mn(2+)</name>
        <dbReference type="ChEBI" id="CHEBI:29035"/>
    </ligand>
</feature>
<keyword evidence="3 5" id="KW-0479">Metal-binding</keyword>
<comment type="function">
    <text evidence="6">Destroys radicals which are normally produced within the cells and which are toxic to biological systems.</text>
</comment>
<reference evidence="9 10" key="1">
    <citation type="submission" date="2017-04" db="EMBL/GenBank/DDBJ databases">
        <authorList>
            <person name="Afonso C.L."/>
            <person name="Miller P.J."/>
            <person name="Scott M.A."/>
            <person name="Spackman E."/>
            <person name="Goraichik I."/>
            <person name="Dimitrov K.M."/>
            <person name="Suarez D.L."/>
            <person name="Swayne D.E."/>
        </authorList>
    </citation>
    <scope>NUCLEOTIDE SEQUENCE [LARGE SCALE GENOMIC DNA]</scope>
    <source>
        <strain evidence="9 10">DSM 26133</strain>
    </source>
</reference>
<evidence type="ECO:0000256" key="5">
    <source>
        <dbReference type="PIRSR" id="PIRSR000349-1"/>
    </source>
</evidence>
<dbReference type="PANTHER" id="PTHR43595">
    <property type="entry name" value="37S RIBOSOMAL PROTEIN S26, MITOCHONDRIAL"/>
    <property type="match status" value="1"/>
</dbReference>
<proteinExistence type="inferred from homology"/>
<dbReference type="InterPro" id="IPR019832">
    <property type="entry name" value="Mn/Fe_SOD_C"/>
</dbReference>
<dbReference type="PRINTS" id="PR01703">
    <property type="entry name" value="MNSODISMTASE"/>
</dbReference>
<evidence type="ECO:0000256" key="1">
    <source>
        <dbReference type="ARBA" id="ARBA00008714"/>
    </source>
</evidence>
<organism evidence="9 10">
    <name type="scientific">Reichenbachiella faecimaris</name>
    <dbReference type="NCBI Taxonomy" id="692418"/>
    <lineage>
        <taxon>Bacteria</taxon>
        <taxon>Pseudomonadati</taxon>
        <taxon>Bacteroidota</taxon>
        <taxon>Cytophagia</taxon>
        <taxon>Cytophagales</taxon>
        <taxon>Reichenbachiellaceae</taxon>
        <taxon>Reichenbachiella</taxon>
    </lineage>
</organism>
<dbReference type="STRING" id="692418.SAMN04488029_3088"/>
<dbReference type="FunFam" id="1.10.287.990:FF:000001">
    <property type="entry name" value="Superoxide dismutase"/>
    <property type="match status" value="1"/>
</dbReference>
<evidence type="ECO:0000313" key="10">
    <source>
        <dbReference type="Proteomes" id="UP000192472"/>
    </source>
</evidence>
<evidence type="ECO:0000256" key="4">
    <source>
        <dbReference type="ARBA" id="ARBA00023002"/>
    </source>
</evidence>
<evidence type="ECO:0000259" key="8">
    <source>
        <dbReference type="Pfam" id="PF02777"/>
    </source>
</evidence>
<dbReference type="PROSITE" id="PS00088">
    <property type="entry name" value="SOD_MN"/>
    <property type="match status" value="1"/>
</dbReference>
<dbReference type="InterPro" id="IPR019831">
    <property type="entry name" value="Mn/Fe_SOD_N"/>
</dbReference>
<dbReference type="PIRSF" id="PIRSF000349">
    <property type="entry name" value="SODismutase"/>
    <property type="match status" value="1"/>
</dbReference>
<dbReference type="Pfam" id="PF00081">
    <property type="entry name" value="Sod_Fe_N"/>
    <property type="match status" value="1"/>
</dbReference>
<evidence type="ECO:0000256" key="6">
    <source>
        <dbReference type="RuleBase" id="RU000414"/>
    </source>
</evidence>
<sequence>MAFELPSLPYAHDALEPHIDARTMEIHHGKHHNAYVTNLNGAIAGTEMEGKSIEALCSEHSDVPAVRNNGGGHFNHSLFWTVMSPNGGGNPTGDIADAIDSAFGSFDAFKDAFAKAGATRFGSGWAWLCVKDGKLEVCSSANQDNPLMPGVGCGGTPILGLDVWEHAYYLNYQNRRPDYINAFFNVINWEEVNKRFAAAK</sequence>
<dbReference type="FunFam" id="3.55.40.20:FF:000001">
    <property type="entry name" value="Superoxide dismutase"/>
    <property type="match status" value="1"/>
</dbReference>
<dbReference type="EC" id="1.15.1.1" evidence="2 6"/>
<feature type="binding site" evidence="5">
    <location>
        <position position="166"/>
    </location>
    <ligand>
        <name>Mn(2+)</name>
        <dbReference type="ChEBI" id="CHEBI:29035"/>
    </ligand>
</feature>
<dbReference type="SUPFAM" id="SSF54719">
    <property type="entry name" value="Fe,Mn superoxide dismutase (SOD), C-terminal domain"/>
    <property type="match status" value="1"/>
</dbReference>
<gene>
    <name evidence="9" type="ORF">SAMN04488029_3088</name>
</gene>
<feature type="domain" description="Manganese/iron superoxide dismutase N-terminal" evidence="7">
    <location>
        <begin position="3"/>
        <end position="84"/>
    </location>
</feature>
<feature type="domain" description="Manganese/iron superoxide dismutase C-terminal" evidence="8">
    <location>
        <begin position="91"/>
        <end position="195"/>
    </location>
</feature>
<comment type="catalytic activity">
    <reaction evidence="6">
        <text>2 superoxide + 2 H(+) = H2O2 + O2</text>
        <dbReference type="Rhea" id="RHEA:20696"/>
        <dbReference type="ChEBI" id="CHEBI:15378"/>
        <dbReference type="ChEBI" id="CHEBI:15379"/>
        <dbReference type="ChEBI" id="CHEBI:16240"/>
        <dbReference type="ChEBI" id="CHEBI:18421"/>
        <dbReference type="EC" id="1.15.1.1"/>
    </reaction>
</comment>
<dbReference type="Proteomes" id="UP000192472">
    <property type="component" value="Unassembled WGS sequence"/>
</dbReference>
<dbReference type="EMBL" id="FWYF01000003">
    <property type="protein sequence ID" value="SMD36825.1"/>
    <property type="molecule type" value="Genomic_DNA"/>
</dbReference>
<accession>A0A1W2GJI9</accession>
<name>A0A1W2GJI9_REIFA</name>
<dbReference type="Gene3D" id="1.10.287.990">
    <property type="entry name" value="Fe,Mn superoxide dismutase (SOD) domain"/>
    <property type="match status" value="1"/>
</dbReference>
<keyword evidence="10" id="KW-1185">Reference proteome</keyword>
<evidence type="ECO:0000256" key="2">
    <source>
        <dbReference type="ARBA" id="ARBA00012682"/>
    </source>
</evidence>
<keyword evidence="4 6" id="KW-0560">Oxidoreductase</keyword>
<comment type="similarity">
    <text evidence="1 6">Belongs to the iron/manganese superoxide dismutase family.</text>
</comment>
<protein>
    <recommendedName>
        <fullName evidence="2 6">Superoxide dismutase</fullName>
        <ecNumber evidence="2 6">1.15.1.1</ecNumber>
    </recommendedName>
</protein>
<dbReference type="AlphaFoldDB" id="A0A1W2GJI9"/>
<dbReference type="InterPro" id="IPR036314">
    <property type="entry name" value="SOD_C_sf"/>
</dbReference>
<dbReference type="GO" id="GO:0004784">
    <property type="term" value="F:superoxide dismutase activity"/>
    <property type="evidence" value="ECO:0007669"/>
    <property type="project" value="UniProtKB-EC"/>
</dbReference>
<dbReference type="Pfam" id="PF02777">
    <property type="entry name" value="Sod_Fe_C"/>
    <property type="match status" value="1"/>
</dbReference>
<feature type="binding site" evidence="5">
    <location>
        <position position="27"/>
    </location>
    <ligand>
        <name>Mn(2+)</name>
        <dbReference type="ChEBI" id="CHEBI:29035"/>
    </ligand>
</feature>
<evidence type="ECO:0000256" key="3">
    <source>
        <dbReference type="ARBA" id="ARBA00022723"/>
    </source>
</evidence>
<dbReference type="RefSeq" id="WP_084373727.1">
    <property type="nucleotide sequence ID" value="NZ_FWYF01000003.1"/>
</dbReference>
<dbReference type="GO" id="GO:0005737">
    <property type="term" value="C:cytoplasm"/>
    <property type="evidence" value="ECO:0007669"/>
    <property type="project" value="TreeGrafter"/>
</dbReference>
<dbReference type="SUPFAM" id="SSF46609">
    <property type="entry name" value="Fe,Mn superoxide dismutase (SOD), N-terminal domain"/>
    <property type="match status" value="1"/>
</dbReference>
<evidence type="ECO:0000313" key="9">
    <source>
        <dbReference type="EMBL" id="SMD36825.1"/>
    </source>
</evidence>
<feature type="binding site" evidence="5">
    <location>
        <position position="162"/>
    </location>
    <ligand>
        <name>Mn(2+)</name>
        <dbReference type="ChEBI" id="CHEBI:29035"/>
    </ligand>
</feature>
<dbReference type="GO" id="GO:0030145">
    <property type="term" value="F:manganese ion binding"/>
    <property type="evidence" value="ECO:0007669"/>
    <property type="project" value="UniProtKB-ARBA"/>
</dbReference>
<evidence type="ECO:0000259" key="7">
    <source>
        <dbReference type="Pfam" id="PF00081"/>
    </source>
</evidence>
<dbReference type="InterPro" id="IPR001189">
    <property type="entry name" value="Mn/Fe_SOD"/>
</dbReference>
<dbReference type="Gene3D" id="3.55.40.20">
    <property type="entry name" value="Iron/manganese superoxide dismutase, C-terminal domain"/>
    <property type="match status" value="1"/>
</dbReference>
<dbReference type="InterPro" id="IPR036324">
    <property type="entry name" value="Mn/Fe_SOD_N_sf"/>
</dbReference>
<dbReference type="PANTHER" id="PTHR43595:SF2">
    <property type="entry name" value="SMALL RIBOSOMAL SUBUNIT PROTEIN MS42"/>
    <property type="match status" value="1"/>
</dbReference>
<dbReference type="OrthoDB" id="9803125at2"/>
<dbReference type="InterPro" id="IPR019833">
    <property type="entry name" value="Mn/Fe_SOD_BS"/>
</dbReference>